<accession>A0A414PPP6</accession>
<dbReference type="Gene3D" id="2.40.128.130">
    <property type="entry name" value="Autotransporter beta-domain"/>
    <property type="match status" value="1"/>
</dbReference>
<feature type="domain" description="Autotransporter" evidence="1">
    <location>
        <begin position="920"/>
        <end position="1199"/>
    </location>
</feature>
<dbReference type="SMART" id="SM00869">
    <property type="entry name" value="Autotransporter"/>
    <property type="match status" value="1"/>
</dbReference>
<dbReference type="InterPro" id="IPR036709">
    <property type="entry name" value="Autotransporte_beta_dom_sf"/>
</dbReference>
<dbReference type="AlphaFoldDB" id="A0A414PPP6"/>
<sequence length="1199" mass="129815">MKKILVIVKKSIFYILRREFIMKKELEKSLKRYLKRKVRITLGFVTAFAIMGNVGLANSTTDYELAEKYLNGIENTKLDEKSYENGNYKISVDSNGKLILTGFIYQDNGKEVLNNIKISKETKKILDDSLAYFVENGVISISDAWKESENLGVVNNNLNNGQQYGGDIVNKGIMVSQSIGQQSNWANFKKLENYGLIIVDRGRGDGGAQAFTGGDNSTLLNYGTILSNGNGQLMTAKSKNGLAYNYGYIYSKSYGQEIQNSTNGQAYNFGIIDSELVGQHIKSDATNGVVKNNGEINVVKNTGIGQHIVGDTNIGYNYGLINANDGTGIKTETNGQAYNNGVIKVNDETKAFIGGNIVNNGIVIVNKESSSITDTITTAENNGVILDKDYNLVSGKNDNVTSINNGDTINNSSASSNYLKDGQATISESLVDKTLNTVVTETSNLNGSVFTYNGEEDLNLVNTDITGYFEKGGTLLEVGGGADLVLAGDSQITAVKGNITDTDVVAVKINDGGNLAIAGTANVNGKIEGVEGRLAYLAANSGTIENSKIAENIEVKSITVENATDYLINNGGISQENNYTNLTFRNTKVEDFNINFETTAEGIKNKIVLEDSVEITNGINGQNTKEGNDLYLEINNIDKIGGDILLGAGNDEISIEKNLSYENKIDLGAGEDTLVLKHANESDEKHEKTEENTFNYNVMNTENINLVGGHWHIEDAHIGFDEASNSANINILGREDGTKDGELHVEINSLGIGQGVESSLDGIVDEGTDLTITANGGIKYVVGDNFNVYQDNYIFDTDYKIGSYENKEGELVETEIKGAVIFDVTHETKEDGTATVNLRVKDASEFGLEKYTAIYDTVLANLTQNKELTDAINYYNNSKFINMIKGTDNKASAFYTTGYAVTKDVTDMYMDTVESFGRKAGAGEWLAFGKYLSSDTEFDGGSSSRGYDGDITGTVGMLEYGVNDTTSYGVVFGKGDTKVDINGGGKLDGDNTYVGGYVKHTTEGGIELLGNIGFTKSDLDAKFNSFTSVGDVDYSMISDGSSNADAITLSLKAKKPYSITETLRVEPMLGARYTLINQDAVESSDMNFRIDARYVTVLEGMAGADLVKDFSVANGKLSLKTGVEVSLLSVSDSDDARYTLYGNEIALVNEEEIADSKVSAHVGFGYEHENGVGVDARYKFIWTDKGDSNRAEVGLSYRF</sequence>
<evidence type="ECO:0000259" key="1">
    <source>
        <dbReference type="PROSITE" id="PS51208"/>
    </source>
</evidence>
<name>A0A414PPP6_FUSMR</name>
<organism evidence="2 3">
    <name type="scientific">Fusobacterium mortiferum</name>
    <dbReference type="NCBI Taxonomy" id="850"/>
    <lineage>
        <taxon>Bacteria</taxon>
        <taxon>Fusobacteriati</taxon>
        <taxon>Fusobacteriota</taxon>
        <taxon>Fusobacteriia</taxon>
        <taxon>Fusobacteriales</taxon>
        <taxon>Fusobacteriaceae</taxon>
        <taxon>Fusobacterium</taxon>
    </lineage>
</organism>
<gene>
    <name evidence="2" type="ORF">DW663_10635</name>
</gene>
<dbReference type="Proteomes" id="UP000284676">
    <property type="component" value="Unassembled WGS sequence"/>
</dbReference>
<dbReference type="Pfam" id="PF03797">
    <property type="entry name" value="Autotransporter"/>
    <property type="match status" value="1"/>
</dbReference>
<reference evidence="2 3" key="1">
    <citation type="submission" date="2018-08" db="EMBL/GenBank/DDBJ databases">
        <title>A genome reference for cultivated species of the human gut microbiota.</title>
        <authorList>
            <person name="Zou Y."/>
            <person name="Xue W."/>
            <person name="Luo G."/>
        </authorList>
    </citation>
    <scope>NUCLEOTIDE SEQUENCE [LARGE SCALE GENOMIC DNA]</scope>
    <source>
        <strain evidence="2 3">AM25-1</strain>
    </source>
</reference>
<evidence type="ECO:0000313" key="3">
    <source>
        <dbReference type="Proteomes" id="UP000284676"/>
    </source>
</evidence>
<proteinExistence type="predicted"/>
<protein>
    <submittedName>
        <fullName evidence="2">Autotransporter outer membrane beta-barrel domain-containing protein</fullName>
    </submittedName>
</protein>
<dbReference type="EMBL" id="QRHL01000025">
    <property type="protein sequence ID" value="RHF70500.1"/>
    <property type="molecule type" value="Genomic_DNA"/>
</dbReference>
<dbReference type="InterPro" id="IPR005546">
    <property type="entry name" value="Autotransporte_beta"/>
</dbReference>
<comment type="caution">
    <text evidence="2">The sequence shown here is derived from an EMBL/GenBank/DDBJ whole genome shotgun (WGS) entry which is preliminary data.</text>
</comment>
<dbReference type="PROSITE" id="PS51208">
    <property type="entry name" value="AUTOTRANSPORTER"/>
    <property type="match status" value="1"/>
</dbReference>
<evidence type="ECO:0000313" key="2">
    <source>
        <dbReference type="EMBL" id="RHF70500.1"/>
    </source>
</evidence>
<dbReference type="SUPFAM" id="SSF103515">
    <property type="entry name" value="Autotransporter"/>
    <property type="match status" value="1"/>
</dbReference>